<dbReference type="SMART" id="SM00563">
    <property type="entry name" value="PlsC"/>
    <property type="match status" value="1"/>
</dbReference>
<dbReference type="InterPro" id="IPR002123">
    <property type="entry name" value="Plipid/glycerol_acylTrfase"/>
</dbReference>
<proteinExistence type="predicted"/>
<dbReference type="EMBL" id="QGUI02000223">
    <property type="protein sequence ID" value="MFO7193501.1"/>
    <property type="molecule type" value="Genomic_DNA"/>
</dbReference>
<dbReference type="STRING" id="1111738.GCA_000427905_00545"/>
<dbReference type="AlphaFoldDB" id="A0A2W4JEW7"/>
<dbReference type="CDD" id="cd07989">
    <property type="entry name" value="LPLAT_AGPAT-like"/>
    <property type="match status" value="1"/>
</dbReference>
<dbReference type="GO" id="GO:0005886">
    <property type="term" value="C:plasma membrane"/>
    <property type="evidence" value="ECO:0007669"/>
    <property type="project" value="TreeGrafter"/>
</dbReference>
<evidence type="ECO:0000313" key="7">
    <source>
        <dbReference type="Proteomes" id="UP000249324"/>
    </source>
</evidence>
<keyword evidence="1 6" id="KW-0808">Transferase</keyword>
<protein>
    <submittedName>
        <fullName evidence="6">1-acyl-sn-glycerol-3-phosphate acyltransferase</fullName>
    </submittedName>
    <submittedName>
        <fullName evidence="5">Lysophospholipid acyltransferase family protein</fullName>
    </submittedName>
</protein>
<reference evidence="5 7" key="3">
    <citation type="journal article" date="2021" name="BMC Genomics">
        <title>Genome-resolved metagenome and metatranscriptome analyses of thermophilic composting reveal key bacterial players and their metabolic interactions.</title>
        <authorList>
            <person name="Braga L.P.P."/>
            <person name="Pereira R.V."/>
            <person name="Martins L.F."/>
            <person name="Moura L.M.S."/>
            <person name="Sanchez F.B."/>
            <person name="Patane J.S.L."/>
            <person name="da Silva A.M."/>
            <person name="Setubal J.C."/>
        </authorList>
    </citation>
    <scope>NUCLEOTIDE SEQUENCE [LARGE SCALE GENOMIC DNA]</scope>
    <source>
        <strain evidence="5">ZC4RG45</strain>
    </source>
</reference>
<evidence type="ECO:0000256" key="3">
    <source>
        <dbReference type="SAM" id="MobiDB-lite"/>
    </source>
</evidence>
<feature type="domain" description="Phospholipid/glycerol acyltransferase" evidence="4">
    <location>
        <begin position="41"/>
        <end position="159"/>
    </location>
</feature>
<reference evidence="5" key="2">
    <citation type="submission" date="2018-05" db="EMBL/GenBank/DDBJ databases">
        <authorList>
            <person name="Moura L."/>
            <person name="Setubal J.C."/>
        </authorList>
    </citation>
    <scope>NUCLEOTIDE SEQUENCE</scope>
    <source>
        <strain evidence="5">ZC4RG45</strain>
    </source>
</reference>
<dbReference type="Proteomes" id="UP000249324">
    <property type="component" value="Unassembled WGS sequence"/>
</dbReference>
<evidence type="ECO:0000256" key="1">
    <source>
        <dbReference type="ARBA" id="ARBA00022679"/>
    </source>
</evidence>
<dbReference type="SUPFAM" id="SSF69593">
    <property type="entry name" value="Glycerol-3-phosphate (1)-acyltransferase"/>
    <property type="match status" value="1"/>
</dbReference>
<dbReference type="PANTHER" id="PTHR10434">
    <property type="entry name" value="1-ACYL-SN-GLYCEROL-3-PHOSPHATE ACYLTRANSFERASE"/>
    <property type="match status" value="1"/>
</dbReference>
<dbReference type="Pfam" id="PF01553">
    <property type="entry name" value="Acyltransferase"/>
    <property type="match status" value="1"/>
</dbReference>
<evidence type="ECO:0000256" key="2">
    <source>
        <dbReference type="ARBA" id="ARBA00023315"/>
    </source>
</evidence>
<dbReference type="GO" id="GO:0003841">
    <property type="term" value="F:1-acylglycerol-3-phosphate O-acyltransferase activity"/>
    <property type="evidence" value="ECO:0007669"/>
    <property type="project" value="TreeGrafter"/>
</dbReference>
<evidence type="ECO:0000313" key="5">
    <source>
        <dbReference type="EMBL" id="MFO7193501.1"/>
    </source>
</evidence>
<name>A0A2W4JEW7_9PSEU</name>
<evidence type="ECO:0000259" key="4">
    <source>
        <dbReference type="SMART" id="SM00563"/>
    </source>
</evidence>
<reference evidence="5" key="4">
    <citation type="submission" date="2023-08" db="EMBL/GenBank/DDBJ databases">
        <authorList>
            <person name="Guima S.E.S."/>
            <person name="Martins L.F."/>
            <person name="Silva A.M."/>
            <person name="Setubal J.C."/>
        </authorList>
    </citation>
    <scope>NUCLEOTIDE SEQUENCE</scope>
    <source>
        <strain evidence="5">ZC4RG45</strain>
    </source>
</reference>
<comment type="caution">
    <text evidence="6">The sequence shown here is derived from an EMBL/GenBank/DDBJ whole genome shotgun (WGS) entry which is preliminary data.</text>
</comment>
<reference evidence="6" key="1">
    <citation type="submission" date="2018-05" db="EMBL/GenBank/DDBJ databases">
        <authorList>
            <person name="Lanie J.A."/>
            <person name="Ng W.-L."/>
            <person name="Kazmierczak K.M."/>
            <person name="Andrzejewski T.M."/>
            <person name="Davidsen T.M."/>
            <person name="Wayne K.J."/>
            <person name="Tettelin H."/>
            <person name="Glass J.I."/>
            <person name="Rusch D."/>
            <person name="Podicherti R."/>
            <person name="Tsui H.-C.T."/>
            <person name="Winkler M.E."/>
        </authorList>
    </citation>
    <scope>NUCLEOTIDE SEQUENCE</scope>
    <source>
        <strain evidence="6">ZC4RG45</strain>
    </source>
</reference>
<accession>A0A2W4JEW7</accession>
<keyword evidence="2 6" id="KW-0012">Acyltransferase</keyword>
<dbReference type="GO" id="GO:0006654">
    <property type="term" value="P:phosphatidic acid biosynthetic process"/>
    <property type="evidence" value="ECO:0007669"/>
    <property type="project" value="TreeGrafter"/>
</dbReference>
<dbReference type="PANTHER" id="PTHR10434:SF55">
    <property type="entry name" value="POSSIBLE ACYLTRANSFERASE"/>
    <property type="match status" value="1"/>
</dbReference>
<sequence>MVEREKGGPWVAALASVFYPLTYLARTEAQHAERIPRTGGAVIAMNHISHADPVFDAVFIHKQGRVPRFLAKASVMTAPVFGRMARGAGSIPVYRGTSQAKDALREAHQALRDGKVIVIYPEGTITKDPLGWPKNSYPGVAKLALANDVPVVPIARWGTRDLLDLYHKKIRPFPRKTVKYLVGEPVDLSAFKGQEPTPELHQKATEFIMAEVTRLLGQLRGEQPPPHAGKDTHGEDTQADGKGAHG</sequence>
<feature type="region of interest" description="Disordered" evidence="3">
    <location>
        <begin position="220"/>
        <end position="246"/>
    </location>
</feature>
<organism evidence="6">
    <name type="scientific">Thermocrispum agreste</name>
    <dbReference type="NCBI Taxonomy" id="37925"/>
    <lineage>
        <taxon>Bacteria</taxon>
        <taxon>Bacillati</taxon>
        <taxon>Actinomycetota</taxon>
        <taxon>Actinomycetes</taxon>
        <taxon>Pseudonocardiales</taxon>
        <taxon>Pseudonocardiaceae</taxon>
        <taxon>Thermocrispum</taxon>
    </lineage>
</organism>
<dbReference type="EMBL" id="QGUI01000380">
    <property type="protein sequence ID" value="PZM96525.1"/>
    <property type="molecule type" value="Genomic_DNA"/>
</dbReference>
<evidence type="ECO:0000313" key="6">
    <source>
        <dbReference type="EMBL" id="PZM96525.1"/>
    </source>
</evidence>
<gene>
    <name evidence="5" type="ORF">DIU77_014770</name>
    <name evidence="6" type="ORF">DIU77_10620</name>
</gene>